<evidence type="ECO:0000259" key="1">
    <source>
        <dbReference type="Pfam" id="PF17846"/>
    </source>
</evidence>
<sequence length="672" mass="72837">MASELRDLNDIRVSFTPGKPFYPYEQLLAVQPASSCTLLPEPYQYLMTSPTSPIRDFYPVKFDIDMEGKRAEWEGIVKIPFISEDRLLAAARSVKQEALTSEERRRNAHGDVLVFQHVAGRHEAEHCESTLPRWGATVHHAHSSCRHVPPPPPLPPAQLGFRPALVKGTLTGKKNPPGFPTLKTMKLVGAELKMAGVTVFGNPSKKESLILTLPDIHQVLGESTDASAVSSMIGERVYVKWPYLQEAQIVRVSDKSQDLSATGARQMPKEEADNWANLSSRTRNVFLTKQGVETGPLPVMLHVKACTGYVRHADGSVVKRYKDEEAPYPLQARTPPRPHPLAAPGAAGAAFLARRRGAVLRQRPRPPAGFHDPDEPRPIDLQEGVRVLFLGQEHYGCVATLLPDPGRGVDAHGRRLLGLSAGGAPGARACVRVAPARHDAAGAAKRGRQVVREYPIQYMPSGVAARALRVNPRLLGRVTGNVWVGDGDNRVDVGLAVKNAKQGLCVPGLAAPLHDDSGWAYSQPLLDLVAEYRRRFPWVLSTLESSSEHRLTAEMLVPASVAATASERSAKLSEVTSWLKGLPTAKRPLVKTGVQIASDKALEILLATMPPLLPRGAGSFLPVDYENVAAPLLLPPYDPSRPLSALLGGQLEHTAKIGLPVPGTPVCQSPSQ</sequence>
<dbReference type="GeneID" id="25728934"/>
<gene>
    <name evidence="4" type="ORF">MNEG_11650</name>
</gene>
<dbReference type="OrthoDB" id="372487at2759"/>
<dbReference type="EC" id="3.1.13.-" evidence="4"/>
<evidence type="ECO:0000259" key="3">
    <source>
        <dbReference type="Pfam" id="PF18334"/>
    </source>
</evidence>
<dbReference type="PANTHER" id="PTHR12341:SF7">
    <property type="entry name" value="5'-3' EXORIBONUCLEASE 1"/>
    <property type="match status" value="1"/>
</dbReference>
<dbReference type="InterPro" id="IPR047007">
    <property type="entry name" value="XRN1_D1_sf"/>
</dbReference>
<reference evidence="4 5" key="1">
    <citation type="journal article" date="2013" name="BMC Genomics">
        <title>Reconstruction of the lipid metabolism for the microalga Monoraphidium neglectum from its genome sequence reveals characteristics suitable for biofuel production.</title>
        <authorList>
            <person name="Bogen C."/>
            <person name="Al-Dilaimi A."/>
            <person name="Albersmeier A."/>
            <person name="Wichmann J."/>
            <person name="Grundmann M."/>
            <person name="Rupp O."/>
            <person name="Lauersen K.J."/>
            <person name="Blifernez-Klassen O."/>
            <person name="Kalinowski J."/>
            <person name="Goesmann A."/>
            <person name="Mussgnug J.H."/>
            <person name="Kruse O."/>
        </authorList>
    </citation>
    <scope>NUCLEOTIDE SEQUENCE [LARGE SCALE GENOMIC DNA]</scope>
    <source>
        <strain evidence="4 5">SAG 48.87</strain>
    </source>
</reference>
<dbReference type="InterPro" id="IPR041412">
    <property type="entry name" value="Xrn1_helical"/>
</dbReference>
<dbReference type="STRING" id="145388.A0A0D2J9A3"/>
<feature type="domain" description="5'-3' exoribonuclease 1 D1" evidence="2">
    <location>
        <begin position="165"/>
        <end position="331"/>
    </location>
</feature>
<keyword evidence="4" id="KW-0378">Hydrolase</keyword>
<dbReference type="Gene3D" id="1.25.40.1050">
    <property type="match status" value="1"/>
</dbReference>
<proteinExistence type="predicted"/>
<dbReference type="GO" id="GO:0004534">
    <property type="term" value="F:5'-3' RNA exonuclease activity"/>
    <property type="evidence" value="ECO:0007669"/>
    <property type="project" value="TreeGrafter"/>
</dbReference>
<dbReference type="PANTHER" id="PTHR12341">
    <property type="entry name" value="5'-&gt;3' EXORIBONUCLEASE"/>
    <property type="match status" value="1"/>
</dbReference>
<evidence type="ECO:0000259" key="2">
    <source>
        <dbReference type="Pfam" id="PF18332"/>
    </source>
</evidence>
<dbReference type="GO" id="GO:0005634">
    <property type="term" value="C:nucleus"/>
    <property type="evidence" value="ECO:0007669"/>
    <property type="project" value="TreeGrafter"/>
</dbReference>
<dbReference type="Pfam" id="PF17846">
    <property type="entry name" value="XRN_M"/>
    <property type="match status" value="1"/>
</dbReference>
<dbReference type="KEGG" id="mng:MNEG_11650"/>
<dbReference type="InterPro" id="IPR040992">
    <property type="entry name" value="XRN1_D1"/>
</dbReference>
<evidence type="ECO:0000313" key="5">
    <source>
        <dbReference type="Proteomes" id="UP000054498"/>
    </source>
</evidence>
<feature type="domain" description="Xrn1 helical" evidence="1">
    <location>
        <begin position="2"/>
        <end position="123"/>
    </location>
</feature>
<dbReference type="GO" id="GO:0000956">
    <property type="term" value="P:nuclear-transcribed mRNA catabolic process"/>
    <property type="evidence" value="ECO:0007669"/>
    <property type="project" value="TreeGrafter"/>
</dbReference>
<dbReference type="AlphaFoldDB" id="A0A0D2J9A3"/>
<dbReference type="RefSeq" id="XP_013895332.1">
    <property type="nucleotide sequence ID" value="XM_014039878.1"/>
</dbReference>
<feature type="domain" description="Exoribonuclease Xrn1 D2/D3" evidence="3">
    <location>
        <begin position="431"/>
        <end position="582"/>
    </location>
</feature>
<dbReference type="Pfam" id="PF18332">
    <property type="entry name" value="XRN1_D1"/>
    <property type="match status" value="1"/>
</dbReference>
<dbReference type="Proteomes" id="UP000054498">
    <property type="component" value="Unassembled WGS sequence"/>
</dbReference>
<dbReference type="GO" id="GO:0003723">
    <property type="term" value="F:RNA binding"/>
    <property type="evidence" value="ECO:0007669"/>
    <property type="project" value="TreeGrafter"/>
</dbReference>
<dbReference type="Gene3D" id="2.170.260.40">
    <property type="match status" value="1"/>
</dbReference>
<evidence type="ECO:0000313" key="4">
    <source>
        <dbReference type="EMBL" id="KIY96312.1"/>
    </source>
</evidence>
<dbReference type="Pfam" id="PF18334">
    <property type="entry name" value="XRN1_D2_D3"/>
    <property type="match status" value="1"/>
</dbReference>
<protein>
    <submittedName>
        <fullName evidence="4">5'-3' exoribonuclease 1</fullName>
        <ecNumber evidence="4">3.1.13.-</ecNumber>
    </submittedName>
</protein>
<organism evidence="4 5">
    <name type="scientific">Monoraphidium neglectum</name>
    <dbReference type="NCBI Taxonomy" id="145388"/>
    <lineage>
        <taxon>Eukaryota</taxon>
        <taxon>Viridiplantae</taxon>
        <taxon>Chlorophyta</taxon>
        <taxon>core chlorophytes</taxon>
        <taxon>Chlorophyceae</taxon>
        <taxon>CS clade</taxon>
        <taxon>Sphaeropleales</taxon>
        <taxon>Selenastraceae</taxon>
        <taxon>Monoraphidium</taxon>
    </lineage>
</organism>
<keyword evidence="5" id="KW-1185">Reference proteome</keyword>
<dbReference type="EMBL" id="KK103065">
    <property type="protein sequence ID" value="KIY96312.1"/>
    <property type="molecule type" value="Genomic_DNA"/>
</dbReference>
<name>A0A0D2J9A3_9CHLO</name>
<dbReference type="InterPro" id="IPR027073">
    <property type="entry name" value="5_3_exoribonuclease"/>
</dbReference>
<dbReference type="InterPro" id="IPR041106">
    <property type="entry name" value="XRN1_D2_D3"/>
</dbReference>
<accession>A0A0D2J9A3</accession>